<reference evidence="2 3" key="1">
    <citation type="submission" date="2024-11" db="EMBL/GenBank/DDBJ databases">
        <authorList>
            <person name="Heng Y.C."/>
            <person name="Lim A.C.H."/>
            <person name="Lee J.K.Y."/>
            <person name="Kittelmann S."/>
        </authorList>
    </citation>
    <scope>NUCLEOTIDE SEQUENCE [LARGE SCALE GENOMIC DNA]</scope>
    <source>
        <strain evidence="2 3">WILCCON 0185</strain>
    </source>
</reference>
<dbReference type="EMBL" id="JBJHZZ010000002">
    <property type="protein sequence ID" value="MFL0246511.1"/>
    <property type="molecule type" value="Genomic_DNA"/>
</dbReference>
<sequence length="163" mass="19053">MDNFYEQLAVTHKTGMYRLLNACVYFFCVLAILSMAVIPVFILSLLIAAVCFWGKKKLYVEYEYAFTNGEIDIDKIVEMKKRKRVMNFQIKEVELLALENSYYVKDFLSVPNDIVSCYPKTTDKEIYVAMITGGNKRVKLRFTPDEEFLNLCFKYNPRSVKKS</sequence>
<evidence type="ECO:0000313" key="3">
    <source>
        <dbReference type="Proteomes" id="UP001623591"/>
    </source>
</evidence>
<dbReference type="InterPro" id="IPR046088">
    <property type="entry name" value="DUF6106"/>
</dbReference>
<comment type="caution">
    <text evidence="2">The sequence shown here is derived from an EMBL/GenBank/DDBJ whole genome shotgun (WGS) entry which is preliminary data.</text>
</comment>
<protein>
    <submittedName>
        <fullName evidence="2">DUF6106 family protein</fullName>
    </submittedName>
</protein>
<name>A0ABW8T2H3_9CLOT</name>
<evidence type="ECO:0000256" key="1">
    <source>
        <dbReference type="SAM" id="Phobius"/>
    </source>
</evidence>
<dbReference type="RefSeq" id="WP_406768977.1">
    <property type="nucleotide sequence ID" value="NZ_JBJHZZ010000002.1"/>
</dbReference>
<proteinExistence type="predicted"/>
<feature type="transmembrane region" description="Helical" evidence="1">
    <location>
        <begin position="24"/>
        <end position="53"/>
    </location>
</feature>
<accession>A0ABW8T2H3</accession>
<organism evidence="2 3">
    <name type="scientific">Candidatus Clostridium stratigraminis</name>
    <dbReference type="NCBI Taxonomy" id="3381661"/>
    <lineage>
        <taxon>Bacteria</taxon>
        <taxon>Bacillati</taxon>
        <taxon>Bacillota</taxon>
        <taxon>Clostridia</taxon>
        <taxon>Eubacteriales</taxon>
        <taxon>Clostridiaceae</taxon>
        <taxon>Clostridium</taxon>
    </lineage>
</organism>
<keyword evidence="1" id="KW-1133">Transmembrane helix</keyword>
<keyword evidence="3" id="KW-1185">Reference proteome</keyword>
<gene>
    <name evidence="2" type="ORF">ACJDUG_05975</name>
</gene>
<keyword evidence="1" id="KW-0472">Membrane</keyword>
<dbReference type="Proteomes" id="UP001623591">
    <property type="component" value="Unassembled WGS sequence"/>
</dbReference>
<evidence type="ECO:0000313" key="2">
    <source>
        <dbReference type="EMBL" id="MFL0246511.1"/>
    </source>
</evidence>
<dbReference type="Pfam" id="PF19601">
    <property type="entry name" value="DUF6106"/>
    <property type="match status" value="1"/>
</dbReference>
<keyword evidence="1" id="KW-0812">Transmembrane</keyword>